<sequence>MSSPSLLLEDQLCFRFYTVVRLITRLYQPHLDRLGLTYPQYLVLLVLWEQDGVPLSHIVDRLGLNTNTLTPLLKRLEAAGFVTRTRGTVDSRQVILCLTPQAKALREEAEDIPSLFSCKLRDAGCAEGELSALREQLDHLISRLETLTQSAGV</sequence>
<comment type="subcellular location">
    <subcellularLocation>
        <location evidence="1">Cytoplasm</location>
    </subcellularLocation>
</comment>
<dbReference type="RefSeq" id="WP_060935216.1">
    <property type="nucleotide sequence ID" value="NZ_KQ960437.1"/>
</dbReference>
<evidence type="ECO:0000256" key="2">
    <source>
        <dbReference type="ARBA" id="ARBA00022490"/>
    </source>
</evidence>
<evidence type="ECO:0000256" key="5">
    <source>
        <dbReference type="ARBA" id="ARBA00023163"/>
    </source>
</evidence>
<gene>
    <name evidence="7" type="ORF">HMPREF3185_00810</name>
</gene>
<dbReference type="InterPro" id="IPR055166">
    <property type="entry name" value="Transc_reg_Sar_Rot_HTH"/>
</dbReference>
<evidence type="ECO:0000259" key="6">
    <source>
        <dbReference type="PROSITE" id="PS50995"/>
    </source>
</evidence>
<organism evidence="7 8">
    <name type="scientific">Porphyromonas somerae</name>
    <dbReference type="NCBI Taxonomy" id="322095"/>
    <lineage>
        <taxon>Bacteria</taxon>
        <taxon>Pseudomonadati</taxon>
        <taxon>Bacteroidota</taxon>
        <taxon>Bacteroidia</taxon>
        <taxon>Bacteroidales</taxon>
        <taxon>Porphyromonadaceae</taxon>
        <taxon>Porphyromonas</taxon>
    </lineage>
</organism>
<dbReference type="Pfam" id="PF22381">
    <property type="entry name" value="Staph_reg_Sar_Rot"/>
    <property type="match status" value="1"/>
</dbReference>
<feature type="domain" description="HTH marR-type" evidence="6">
    <location>
        <begin position="9"/>
        <end position="142"/>
    </location>
</feature>
<dbReference type="InterPro" id="IPR000835">
    <property type="entry name" value="HTH_MarR-typ"/>
</dbReference>
<dbReference type="InterPro" id="IPR036390">
    <property type="entry name" value="WH_DNA-bd_sf"/>
</dbReference>
<dbReference type="SMART" id="SM00347">
    <property type="entry name" value="HTH_MARR"/>
    <property type="match status" value="1"/>
</dbReference>
<dbReference type="GO" id="GO:0005737">
    <property type="term" value="C:cytoplasm"/>
    <property type="evidence" value="ECO:0007669"/>
    <property type="project" value="UniProtKB-SubCell"/>
</dbReference>
<dbReference type="InterPro" id="IPR036388">
    <property type="entry name" value="WH-like_DNA-bd_sf"/>
</dbReference>
<reference evidence="8" key="1">
    <citation type="submission" date="2016-01" db="EMBL/GenBank/DDBJ databases">
        <authorList>
            <person name="Mitreva M."/>
            <person name="Pepin K.H."/>
            <person name="Mihindukulasuriya K.A."/>
            <person name="Fulton R."/>
            <person name="Fronick C."/>
            <person name="O'Laughlin M."/>
            <person name="Miner T."/>
            <person name="Herter B."/>
            <person name="Rosa B.A."/>
            <person name="Cordes M."/>
            <person name="Tomlinson C."/>
            <person name="Wollam A."/>
            <person name="Palsikar V.B."/>
            <person name="Mardis E.R."/>
            <person name="Wilson R.K."/>
        </authorList>
    </citation>
    <scope>NUCLEOTIDE SEQUENCE [LARGE SCALE GENOMIC DNA]</scope>
    <source>
        <strain evidence="8">KA00683</strain>
    </source>
</reference>
<dbReference type="STRING" id="322095.HMPREF3185_00810"/>
<keyword evidence="3" id="KW-0805">Transcription regulation</keyword>
<dbReference type="GO" id="GO:0006950">
    <property type="term" value="P:response to stress"/>
    <property type="evidence" value="ECO:0007669"/>
    <property type="project" value="TreeGrafter"/>
</dbReference>
<dbReference type="AlphaFoldDB" id="A0A134B9S9"/>
<protein>
    <submittedName>
        <fullName evidence="7">Putative organic hydroperoxide resistance transcriptional regulator</fullName>
    </submittedName>
</protein>
<dbReference type="PANTHER" id="PTHR33164">
    <property type="entry name" value="TRANSCRIPTIONAL REGULATOR, MARR FAMILY"/>
    <property type="match status" value="1"/>
</dbReference>
<keyword evidence="5" id="KW-0804">Transcription</keyword>
<evidence type="ECO:0000313" key="7">
    <source>
        <dbReference type="EMBL" id="KXB76699.1"/>
    </source>
</evidence>
<evidence type="ECO:0000256" key="3">
    <source>
        <dbReference type="ARBA" id="ARBA00023015"/>
    </source>
</evidence>
<evidence type="ECO:0000256" key="4">
    <source>
        <dbReference type="ARBA" id="ARBA00023125"/>
    </source>
</evidence>
<proteinExistence type="predicted"/>
<dbReference type="SUPFAM" id="SSF46785">
    <property type="entry name" value="Winged helix' DNA-binding domain"/>
    <property type="match status" value="1"/>
</dbReference>
<dbReference type="Gene3D" id="1.10.10.10">
    <property type="entry name" value="Winged helix-like DNA-binding domain superfamily/Winged helix DNA-binding domain"/>
    <property type="match status" value="1"/>
</dbReference>
<dbReference type="PROSITE" id="PS50995">
    <property type="entry name" value="HTH_MARR_2"/>
    <property type="match status" value="1"/>
</dbReference>
<keyword evidence="2" id="KW-0963">Cytoplasm</keyword>
<dbReference type="GO" id="GO:0003700">
    <property type="term" value="F:DNA-binding transcription factor activity"/>
    <property type="evidence" value="ECO:0007669"/>
    <property type="project" value="InterPro"/>
</dbReference>
<comment type="caution">
    <text evidence="7">The sequence shown here is derived from an EMBL/GenBank/DDBJ whole genome shotgun (WGS) entry which is preliminary data.</text>
</comment>
<dbReference type="PANTHER" id="PTHR33164:SF5">
    <property type="entry name" value="ORGANIC HYDROPEROXIDE RESISTANCE TRANSCRIPTIONAL REGULATOR"/>
    <property type="match status" value="1"/>
</dbReference>
<dbReference type="FunFam" id="1.10.10.10:FF:000163">
    <property type="entry name" value="MarR family transcriptional regulator"/>
    <property type="match status" value="1"/>
</dbReference>
<keyword evidence="8" id="KW-1185">Reference proteome</keyword>
<dbReference type="OrthoDB" id="9806864at2"/>
<dbReference type="EMBL" id="LSDK01000057">
    <property type="protein sequence ID" value="KXB76699.1"/>
    <property type="molecule type" value="Genomic_DNA"/>
</dbReference>
<evidence type="ECO:0000313" key="8">
    <source>
        <dbReference type="Proteomes" id="UP000070224"/>
    </source>
</evidence>
<dbReference type="Proteomes" id="UP000070224">
    <property type="component" value="Unassembled WGS sequence"/>
</dbReference>
<name>A0A134B9S9_9PORP</name>
<dbReference type="InterPro" id="IPR039422">
    <property type="entry name" value="MarR/SlyA-like"/>
</dbReference>
<dbReference type="PATRIC" id="fig|322095.3.peg.799"/>
<keyword evidence="4" id="KW-0238">DNA-binding</keyword>
<accession>A0A134B9S9</accession>
<evidence type="ECO:0000256" key="1">
    <source>
        <dbReference type="ARBA" id="ARBA00004496"/>
    </source>
</evidence>
<dbReference type="GO" id="GO:0003677">
    <property type="term" value="F:DNA binding"/>
    <property type="evidence" value="ECO:0007669"/>
    <property type="project" value="UniProtKB-KW"/>
</dbReference>